<dbReference type="AlphaFoldDB" id="A0AAV2VS13"/>
<evidence type="ECO:0000256" key="2">
    <source>
        <dbReference type="ARBA" id="ARBA00022692"/>
    </source>
</evidence>
<feature type="transmembrane region" description="Helical" evidence="5">
    <location>
        <begin position="12"/>
        <end position="31"/>
    </location>
</feature>
<feature type="transmembrane region" description="Helical" evidence="5">
    <location>
        <begin position="303"/>
        <end position="323"/>
    </location>
</feature>
<comment type="subcellular location">
    <subcellularLocation>
        <location evidence="1">Membrane</location>
        <topology evidence="1">Multi-pass membrane protein</topology>
    </subcellularLocation>
</comment>
<feature type="transmembrane region" description="Helical" evidence="5">
    <location>
        <begin position="279"/>
        <end position="297"/>
    </location>
</feature>
<dbReference type="GO" id="GO:0022857">
    <property type="term" value="F:transmembrane transporter activity"/>
    <property type="evidence" value="ECO:0007669"/>
    <property type="project" value="InterPro"/>
</dbReference>
<feature type="transmembrane region" description="Helical" evidence="5">
    <location>
        <begin position="102"/>
        <end position="123"/>
    </location>
</feature>
<accession>A0AAV2VS13</accession>
<dbReference type="SUPFAM" id="SSF103473">
    <property type="entry name" value="MFS general substrate transporter"/>
    <property type="match status" value="1"/>
</dbReference>
<sequence length="404" mass="43768">MKRENFSKLPLMLAMMVIATGQVGVSIYLPGLPEMSRQFSDATLDIQWLVTIYMVGLGAAQLIYGPVADSLGRKPVFIFGQGLYLVGTSICVFLQHDLNWIIFGRLLQGLGAGSTAVIANSILRDSYDGNTLAKALSYVSIMASVMPMVAPVLGGWLTWQFGWESVFVFVFAYVALIYVTGLLILPETLPYPAKAPQLFESFRAYADLIKTPQVIATTTYGWVNFLMIMLSLSVMPYLVQEQLEMSAAHYGLVMILPSFGLMIGSVLQNFLNRRLLPKSILGVGLGIAFLSGVWMLIGSVSVFNLIGALTGIAIAQGLMFPVIGRMLLEPHKERAGTVTALSGSLQMLVTGVFGGLIASFITTKALLGAFLLVGTLSLIALYSFQRKGKQLDLEAPVDKALPNM</sequence>
<dbReference type="Pfam" id="PF07690">
    <property type="entry name" value="MFS_1"/>
    <property type="match status" value="1"/>
</dbReference>
<keyword evidence="3 5" id="KW-1133">Transmembrane helix</keyword>
<feature type="domain" description="Major facilitator superfamily (MFS) profile" evidence="6">
    <location>
        <begin position="10"/>
        <end position="392"/>
    </location>
</feature>
<reference evidence="7 8" key="1">
    <citation type="journal article" date="2013" name="ISME J.">
        <title>Comparative genomics of pathogenic lineages of Vibrio nigripulchritudo identifies virulence-associated traits.</title>
        <authorList>
            <person name="Goudenege D."/>
            <person name="Labreuche Y."/>
            <person name="Krin E."/>
            <person name="Ansquer D."/>
            <person name="Mangenot S."/>
            <person name="Calteau A."/>
            <person name="Medigue C."/>
            <person name="Mazel D."/>
            <person name="Polz M.F."/>
            <person name="Le Roux F."/>
        </authorList>
    </citation>
    <scope>NUCLEOTIDE SEQUENCE [LARGE SCALE GENOMIC DNA]</scope>
    <source>
        <strain evidence="7 8">SOn1</strain>
    </source>
</reference>
<protein>
    <submittedName>
        <fullName evidence="7">BICYCLOMYCIN RESISTANCE PROTEIN</fullName>
    </submittedName>
</protein>
<feature type="transmembrane region" description="Helical" evidence="5">
    <location>
        <begin position="135"/>
        <end position="159"/>
    </location>
</feature>
<feature type="transmembrane region" description="Helical" evidence="5">
    <location>
        <begin position="46"/>
        <end position="64"/>
    </location>
</feature>
<dbReference type="PANTHER" id="PTHR23502:SF75">
    <property type="entry name" value="MULTIDRUG RESISTANCE PROTEIN D"/>
    <property type="match status" value="1"/>
</dbReference>
<evidence type="ECO:0000256" key="5">
    <source>
        <dbReference type="SAM" id="Phobius"/>
    </source>
</evidence>
<dbReference type="InterPro" id="IPR020846">
    <property type="entry name" value="MFS_dom"/>
</dbReference>
<dbReference type="Proteomes" id="UP000018211">
    <property type="component" value="Unassembled WGS sequence"/>
</dbReference>
<dbReference type="Gene3D" id="1.20.1720.10">
    <property type="entry name" value="Multidrug resistance protein D"/>
    <property type="match status" value="1"/>
</dbReference>
<dbReference type="InterPro" id="IPR011701">
    <property type="entry name" value="MFS"/>
</dbReference>
<comment type="caution">
    <text evidence="7">The sequence shown here is derived from an EMBL/GenBank/DDBJ whole genome shotgun (WGS) entry which is preliminary data.</text>
</comment>
<evidence type="ECO:0000313" key="8">
    <source>
        <dbReference type="Proteomes" id="UP000018211"/>
    </source>
</evidence>
<organism evidence="7 8">
    <name type="scientific">Vibrio nigripulchritudo SOn1</name>
    <dbReference type="NCBI Taxonomy" id="1238450"/>
    <lineage>
        <taxon>Bacteria</taxon>
        <taxon>Pseudomonadati</taxon>
        <taxon>Pseudomonadota</taxon>
        <taxon>Gammaproteobacteria</taxon>
        <taxon>Vibrionales</taxon>
        <taxon>Vibrionaceae</taxon>
        <taxon>Vibrio</taxon>
    </lineage>
</organism>
<feature type="transmembrane region" description="Helical" evidence="5">
    <location>
        <begin position="247"/>
        <end position="267"/>
    </location>
</feature>
<evidence type="ECO:0000256" key="4">
    <source>
        <dbReference type="ARBA" id="ARBA00023136"/>
    </source>
</evidence>
<evidence type="ECO:0000259" key="6">
    <source>
        <dbReference type="PROSITE" id="PS50850"/>
    </source>
</evidence>
<evidence type="ECO:0000256" key="3">
    <source>
        <dbReference type="ARBA" id="ARBA00022989"/>
    </source>
</evidence>
<dbReference type="CDD" id="cd17320">
    <property type="entry name" value="MFS_MdfA_MDR_like"/>
    <property type="match status" value="1"/>
</dbReference>
<gene>
    <name evidence="7" type="ORF">VIBNISOn1_30156</name>
</gene>
<dbReference type="EMBL" id="CAOF01000120">
    <property type="protein sequence ID" value="CCO47461.1"/>
    <property type="molecule type" value="Genomic_DNA"/>
</dbReference>
<dbReference type="PROSITE" id="PS50850">
    <property type="entry name" value="MFS"/>
    <property type="match status" value="1"/>
</dbReference>
<keyword evidence="4 5" id="KW-0472">Membrane</keyword>
<dbReference type="RefSeq" id="WP_022591967.1">
    <property type="nucleotide sequence ID" value="NZ_LK391965.1"/>
</dbReference>
<dbReference type="GO" id="GO:0005886">
    <property type="term" value="C:plasma membrane"/>
    <property type="evidence" value="ECO:0007669"/>
    <property type="project" value="TreeGrafter"/>
</dbReference>
<feature type="transmembrane region" description="Helical" evidence="5">
    <location>
        <begin position="76"/>
        <end position="96"/>
    </location>
</feature>
<dbReference type="InterPro" id="IPR036259">
    <property type="entry name" value="MFS_trans_sf"/>
</dbReference>
<feature type="transmembrane region" description="Helical" evidence="5">
    <location>
        <begin position="365"/>
        <end position="384"/>
    </location>
</feature>
<evidence type="ECO:0000256" key="1">
    <source>
        <dbReference type="ARBA" id="ARBA00004141"/>
    </source>
</evidence>
<feature type="transmembrane region" description="Helical" evidence="5">
    <location>
        <begin position="165"/>
        <end position="185"/>
    </location>
</feature>
<dbReference type="GO" id="GO:1990961">
    <property type="term" value="P:xenobiotic detoxification by transmembrane export across the plasma membrane"/>
    <property type="evidence" value="ECO:0007669"/>
    <property type="project" value="TreeGrafter"/>
</dbReference>
<dbReference type="PANTHER" id="PTHR23502">
    <property type="entry name" value="MAJOR FACILITATOR SUPERFAMILY"/>
    <property type="match status" value="1"/>
</dbReference>
<feature type="transmembrane region" description="Helical" evidence="5">
    <location>
        <begin position="335"/>
        <end position="359"/>
    </location>
</feature>
<keyword evidence="2 5" id="KW-0812">Transmembrane</keyword>
<feature type="transmembrane region" description="Helical" evidence="5">
    <location>
        <begin position="214"/>
        <end position="235"/>
    </location>
</feature>
<evidence type="ECO:0000313" key="7">
    <source>
        <dbReference type="EMBL" id="CCO47461.1"/>
    </source>
</evidence>
<proteinExistence type="predicted"/>
<name>A0AAV2VS13_9VIBR</name>